<feature type="transmembrane region" description="Helical" evidence="6">
    <location>
        <begin position="71"/>
        <end position="92"/>
    </location>
</feature>
<keyword evidence="4 6" id="KW-1133">Transmembrane helix</keyword>
<name>A0ABS9UAB0_9BACL</name>
<keyword evidence="8" id="KW-1185">Reference proteome</keyword>
<evidence type="ECO:0000256" key="1">
    <source>
        <dbReference type="ARBA" id="ARBA00004141"/>
    </source>
</evidence>
<evidence type="ECO:0000256" key="2">
    <source>
        <dbReference type="ARBA" id="ARBA00009694"/>
    </source>
</evidence>
<evidence type="ECO:0000313" key="8">
    <source>
        <dbReference type="Proteomes" id="UP001316087"/>
    </source>
</evidence>
<comment type="similarity">
    <text evidence="2">Belongs to the UPF0382 family.</text>
</comment>
<organism evidence="7 8">
    <name type="scientific">Solibacillus palustris</name>
    <dbReference type="NCBI Taxonomy" id="2908203"/>
    <lineage>
        <taxon>Bacteria</taxon>
        <taxon>Bacillati</taxon>
        <taxon>Bacillota</taxon>
        <taxon>Bacilli</taxon>
        <taxon>Bacillales</taxon>
        <taxon>Caryophanaceae</taxon>
        <taxon>Solibacillus</taxon>
    </lineage>
</organism>
<feature type="transmembrane region" description="Helical" evidence="6">
    <location>
        <begin position="46"/>
        <end position="64"/>
    </location>
</feature>
<dbReference type="PANTHER" id="PTHR43461">
    <property type="entry name" value="TRANSMEMBRANE PROTEIN 256"/>
    <property type="match status" value="1"/>
</dbReference>
<gene>
    <name evidence="7" type="ORF">LZ480_05145</name>
</gene>
<feature type="transmembrane region" description="Helical" evidence="6">
    <location>
        <begin position="98"/>
        <end position="120"/>
    </location>
</feature>
<dbReference type="Pfam" id="PF04241">
    <property type="entry name" value="DUF423"/>
    <property type="match status" value="1"/>
</dbReference>
<evidence type="ECO:0000256" key="4">
    <source>
        <dbReference type="ARBA" id="ARBA00022989"/>
    </source>
</evidence>
<evidence type="ECO:0000256" key="3">
    <source>
        <dbReference type="ARBA" id="ARBA00022692"/>
    </source>
</evidence>
<sequence length="121" mass="12765">MEIILAVGAFLGAITVAIGAFGAHALKGKFAEERYEQTFETGVRYQMYHSLAILSVGLVMRVVGELQILEVAAYLMLAGIVLFSGSLYVLSVTGIRKLGAITPIGGVCFIAGWICVAVGVL</sequence>
<accession>A0ABS9UAB0</accession>
<dbReference type="RefSeq" id="WP_241368304.1">
    <property type="nucleotide sequence ID" value="NZ_JAKZFC010000001.1"/>
</dbReference>
<keyword evidence="5 6" id="KW-0472">Membrane</keyword>
<dbReference type="InterPro" id="IPR006696">
    <property type="entry name" value="DUF423"/>
</dbReference>
<proteinExistence type="inferred from homology"/>
<dbReference type="EMBL" id="JAKZFC010000001">
    <property type="protein sequence ID" value="MCH7321273.1"/>
    <property type="molecule type" value="Genomic_DNA"/>
</dbReference>
<dbReference type="PANTHER" id="PTHR43461:SF1">
    <property type="entry name" value="TRANSMEMBRANE PROTEIN 256"/>
    <property type="match status" value="1"/>
</dbReference>
<comment type="subcellular location">
    <subcellularLocation>
        <location evidence="1">Membrane</location>
        <topology evidence="1">Multi-pass membrane protein</topology>
    </subcellularLocation>
</comment>
<evidence type="ECO:0000256" key="6">
    <source>
        <dbReference type="SAM" id="Phobius"/>
    </source>
</evidence>
<dbReference type="Proteomes" id="UP001316087">
    <property type="component" value="Unassembled WGS sequence"/>
</dbReference>
<reference evidence="7 8" key="1">
    <citation type="submission" date="2022-03" db="EMBL/GenBank/DDBJ databases">
        <authorList>
            <person name="Jo J.-H."/>
            <person name="Im W.-T."/>
        </authorList>
    </citation>
    <scope>NUCLEOTIDE SEQUENCE [LARGE SCALE GENOMIC DNA]</scope>
    <source>
        <strain evidence="7 8">MA9</strain>
    </source>
</reference>
<evidence type="ECO:0000313" key="7">
    <source>
        <dbReference type="EMBL" id="MCH7321273.1"/>
    </source>
</evidence>
<comment type="caution">
    <text evidence="7">The sequence shown here is derived from an EMBL/GenBank/DDBJ whole genome shotgun (WGS) entry which is preliminary data.</text>
</comment>
<evidence type="ECO:0000256" key="5">
    <source>
        <dbReference type="ARBA" id="ARBA00023136"/>
    </source>
</evidence>
<keyword evidence="3 6" id="KW-0812">Transmembrane</keyword>
<protein>
    <submittedName>
        <fullName evidence="7">DUF423 domain-containing protein</fullName>
    </submittedName>
</protein>